<sequence length="140" mass="14519">MDIAALVAWVVTALGGFVLLARWIARGGIRQQRGGPTRLPAPVVFGHFLLAAAGLVLWIVYLAVDKDALAWISFAVLAVVALLGFTLFGRWLPVVRATAPDAGAETPAERHLPVPVVAAHGLFAAATLVLVLLAALGVAG</sequence>
<feature type="transmembrane region" description="Helical" evidence="1">
    <location>
        <begin position="112"/>
        <end position="139"/>
    </location>
</feature>
<dbReference type="Proteomes" id="UP000744032">
    <property type="component" value="Unassembled WGS sequence"/>
</dbReference>
<evidence type="ECO:0000313" key="5">
    <source>
        <dbReference type="Proteomes" id="UP000744032"/>
    </source>
</evidence>
<evidence type="ECO:0000313" key="2">
    <source>
        <dbReference type="EMBL" id="NKQ26804.1"/>
    </source>
</evidence>
<evidence type="ECO:0000313" key="3">
    <source>
        <dbReference type="EMBL" id="TKT10499.1"/>
    </source>
</evidence>
<reference evidence="3 4" key="1">
    <citation type="submission" date="2019-04" db="EMBL/GenBank/DDBJ databases">
        <title>Streptomyces lasaliensis sp.nov., an Actinomycete isolated from soil which produces the polyether antibiotic lasalocid.</title>
        <authorList>
            <person name="Erwin G."/>
            <person name="Haber C."/>
        </authorList>
    </citation>
    <scope>NUCLEOTIDE SEQUENCE [LARGE SCALE GENOMIC DNA]</scope>
    <source>
        <strain evidence="3 4">DSM 40089</strain>
    </source>
</reference>
<keyword evidence="1" id="KW-1133">Transmembrane helix</keyword>
<organism evidence="3 4">
    <name type="scientific">Streptomyces galbus</name>
    <dbReference type="NCBI Taxonomy" id="33898"/>
    <lineage>
        <taxon>Bacteria</taxon>
        <taxon>Bacillati</taxon>
        <taxon>Actinomycetota</taxon>
        <taxon>Actinomycetes</taxon>
        <taxon>Kitasatosporales</taxon>
        <taxon>Streptomycetaceae</taxon>
        <taxon>Streptomyces</taxon>
    </lineage>
</organism>
<accession>A0A4U5X5N3</accession>
<protein>
    <recommendedName>
        <fullName evidence="6">DUF2269 family protein</fullName>
    </recommendedName>
</protein>
<evidence type="ECO:0000256" key="1">
    <source>
        <dbReference type="SAM" id="Phobius"/>
    </source>
</evidence>
<evidence type="ECO:0008006" key="6">
    <source>
        <dbReference type="Google" id="ProtNLM"/>
    </source>
</evidence>
<feature type="transmembrane region" description="Helical" evidence="1">
    <location>
        <begin position="6"/>
        <end position="24"/>
    </location>
</feature>
<evidence type="ECO:0000313" key="4">
    <source>
        <dbReference type="Proteomes" id="UP000308632"/>
    </source>
</evidence>
<feature type="transmembrane region" description="Helical" evidence="1">
    <location>
        <begin position="70"/>
        <end position="92"/>
    </location>
</feature>
<dbReference type="RefSeq" id="WP_137299205.1">
    <property type="nucleotide sequence ID" value="NZ_BMVD01000001.1"/>
</dbReference>
<feature type="transmembrane region" description="Helical" evidence="1">
    <location>
        <begin position="44"/>
        <end position="64"/>
    </location>
</feature>
<proteinExistence type="predicted"/>
<reference evidence="2 5" key="2">
    <citation type="submission" date="2020-04" db="EMBL/GenBank/DDBJ databases">
        <title>Genome sequence of Streptomyces galbus strain I339.</title>
        <authorList>
            <person name="Silva E.A.N."/>
            <person name="Merces M."/>
            <person name="Castelo Branco A.P.O.T."/>
            <person name="Vasconcelos P.C."/>
            <person name="Costa N.P."/>
            <person name="Marinho G.C.S."/>
            <person name="Oliveira C.J.B."/>
            <person name="Araujo D."/>
            <person name="Rodrigues Junior V.S."/>
            <person name="Almeida R."/>
            <person name="Silva Filho U.R."/>
            <person name="Andrade A.S.A."/>
            <person name="Cibulski S.P."/>
        </authorList>
    </citation>
    <scope>NUCLEOTIDE SEQUENCE [LARGE SCALE GENOMIC DNA]</scope>
    <source>
        <strain evidence="2 5">I339</strain>
    </source>
</reference>
<keyword evidence="5" id="KW-1185">Reference proteome</keyword>
<name>A0A4U5X5N3_STRGB</name>
<dbReference type="Proteomes" id="UP000308632">
    <property type="component" value="Unassembled WGS sequence"/>
</dbReference>
<keyword evidence="1" id="KW-0812">Transmembrane</keyword>
<keyword evidence="1" id="KW-0472">Membrane</keyword>
<dbReference type="AlphaFoldDB" id="A0A4U5X5N3"/>
<dbReference type="EMBL" id="SZPR01000008">
    <property type="protein sequence ID" value="TKT10499.1"/>
    <property type="molecule type" value="Genomic_DNA"/>
</dbReference>
<comment type="caution">
    <text evidence="3">The sequence shown here is derived from an EMBL/GenBank/DDBJ whole genome shotgun (WGS) entry which is preliminary data.</text>
</comment>
<dbReference type="EMBL" id="JAAXMD010000206">
    <property type="protein sequence ID" value="NKQ26804.1"/>
    <property type="molecule type" value="Genomic_DNA"/>
</dbReference>
<gene>
    <name evidence="3" type="ORF">E4U92_06110</name>
    <name evidence="2" type="ORF">HF200_20855</name>
</gene>